<dbReference type="KEGG" id="fgi:OP10G_3966"/>
<proteinExistence type="predicted"/>
<dbReference type="EMBL" id="CP007139">
    <property type="protein sequence ID" value="AIE87334.1"/>
    <property type="molecule type" value="Genomic_DNA"/>
</dbReference>
<keyword evidence="2" id="KW-1185">Reference proteome</keyword>
<reference evidence="1 2" key="1">
    <citation type="journal article" date="2014" name="PLoS ONE">
        <title>The first complete genome sequence of the class fimbriimonadia in the phylum armatimonadetes.</title>
        <authorList>
            <person name="Hu Z.Y."/>
            <person name="Wang Y.Z."/>
            <person name="Im W.T."/>
            <person name="Wang S.Y."/>
            <person name="Zhao G.P."/>
            <person name="Zheng H.J."/>
            <person name="Quan Z.X."/>
        </authorList>
    </citation>
    <scope>NUCLEOTIDE SEQUENCE [LARGE SCALE GENOMIC DNA]</scope>
    <source>
        <strain evidence="1">Gsoil 348</strain>
    </source>
</reference>
<gene>
    <name evidence="1" type="ORF">OP10G_3966</name>
</gene>
<dbReference type="InterPro" id="IPR009351">
    <property type="entry name" value="AlkZ-like"/>
</dbReference>
<dbReference type="HOGENOM" id="CLU_043035_0_1_0"/>
<sequence>MEAFERLRSIQFDPIAPIGCNHDLVLQARVPGYRIGDWEKTAYEDRQIYDGWDKQASLVPFEGWPWRRIFHKWHRGHFQKIFEEFPEAVTAILKDLEERGPLMPKECGFQEKKAEWKSHWSSPNVTKRVLRALWHTGQVMTAGRRKGQHLYDLAERLVPAHLYRLPMMEDEDAVRELVAERHRAVGLLRFSAPMELWSYKVYAGPRAAAIERLIEMGELVPVDVEGIKAHATPQLLSNLDSPSPAPRVTFVAPLDQLLWDRKMVAHLFDFDYAWEIYIPEAKRRWGYYVLPVLFGDAMVARAEFWCRDGVLEVRSWHFEPGDPGPSFLIELERALQDLMAYCSAVKIVTGPGVDPIIRDLT</sequence>
<dbReference type="AlphaFoldDB" id="A0A068NYS5"/>
<dbReference type="STRING" id="661478.OP10G_3966"/>
<dbReference type="PANTHER" id="PTHR30528:SF0">
    <property type="entry name" value="CYTOPLASMIC PROTEIN"/>
    <property type="match status" value="1"/>
</dbReference>
<accession>A0A068NYS5</accession>
<dbReference type="PANTHER" id="PTHR30528">
    <property type="entry name" value="CYTOPLASMIC PROTEIN"/>
    <property type="match status" value="1"/>
</dbReference>
<protein>
    <submittedName>
        <fullName evidence="1">Putative cytoplasmic protein</fullName>
    </submittedName>
</protein>
<dbReference type="eggNOG" id="COG3214">
    <property type="taxonomic scope" value="Bacteria"/>
</dbReference>
<dbReference type="Pfam" id="PF06224">
    <property type="entry name" value="AlkZ-like"/>
    <property type="match status" value="1"/>
</dbReference>
<name>A0A068NYS5_FIMGI</name>
<evidence type="ECO:0000313" key="1">
    <source>
        <dbReference type="EMBL" id="AIE87334.1"/>
    </source>
</evidence>
<organism evidence="1 2">
    <name type="scientific">Fimbriimonas ginsengisoli Gsoil 348</name>
    <dbReference type="NCBI Taxonomy" id="661478"/>
    <lineage>
        <taxon>Bacteria</taxon>
        <taxon>Bacillati</taxon>
        <taxon>Armatimonadota</taxon>
        <taxon>Fimbriimonadia</taxon>
        <taxon>Fimbriimonadales</taxon>
        <taxon>Fimbriimonadaceae</taxon>
        <taxon>Fimbriimonas</taxon>
    </lineage>
</organism>
<evidence type="ECO:0000313" key="2">
    <source>
        <dbReference type="Proteomes" id="UP000027982"/>
    </source>
</evidence>
<dbReference type="Proteomes" id="UP000027982">
    <property type="component" value="Chromosome"/>
</dbReference>